<reference evidence="3 4" key="1">
    <citation type="submission" date="2024-02" db="EMBL/GenBank/DDBJ databases">
        <title>Bacteria isolated from the canopy kelp, Nereocystis luetkeana.</title>
        <authorList>
            <person name="Pfister C.A."/>
            <person name="Younker I.T."/>
            <person name="Light S.H."/>
        </authorList>
    </citation>
    <scope>NUCLEOTIDE SEQUENCE [LARGE SCALE GENOMIC DNA]</scope>
    <source>
        <strain evidence="3 4">TI.5.07</strain>
    </source>
</reference>
<comment type="caution">
    <text evidence="3">The sequence shown here is derived from an EMBL/GenBank/DDBJ whole genome shotgun (WGS) entry which is preliminary data.</text>
</comment>
<dbReference type="EMBL" id="JBAKAP010000004">
    <property type="protein sequence ID" value="MEL0616273.1"/>
    <property type="molecule type" value="Genomic_DNA"/>
</dbReference>
<organism evidence="3 4">
    <name type="scientific">Cobetia marina</name>
    <name type="common">Deleya marina</name>
    <dbReference type="NCBI Taxonomy" id="28258"/>
    <lineage>
        <taxon>Bacteria</taxon>
        <taxon>Pseudomonadati</taxon>
        <taxon>Pseudomonadota</taxon>
        <taxon>Gammaproteobacteria</taxon>
        <taxon>Oceanospirillales</taxon>
        <taxon>Halomonadaceae</taxon>
        <taxon>Cobetia</taxon>
    </lineage>
</organism>
<dbReference type="InterPro" id="IPR027785">
    <property type="entry name" value="UvrD-like_helicase_C"/>
</dbReference>
<accession>A0ABU9GEQ6</accession>
<feature type="region of interest" description="Disordered" evidence="1">
    <location>
        <begin position="641"/>
        <end position="697"/>
    </location>
</feature>
<dbReference type="InterPro" id="IPR000212">
    <property type="entry name" value="DNA_helicase_UvrD/REP"/>
</dbReference>
<dbReference type="InterPro" id="IPR027417">
    <property type="entry name" value="P-loop_NTPase"/>
</dbReference>
<evidence type="ECO:0000313" key="3">
    <source>
        <dbReference type="EMBL" id="MEL0616273.1"/>
    </source>
</evidence>
<protein>
    <submittedName>
        <fullName evidence="3">ATP-dependent helicase</fullName>
    </submittedName>
</protein>
<dbReference type="SUPFAM" id="SSF52540">
    <property type="entry name" value="P-loop containing nucleoside triphosphate hydrolases"/>
    <property type="match status" value="1"/>
</dbReference>
<feature type="region of interest" description="Disordered" evidence="1">
    <location>
        <begin position="583"/>
        <end position="616"/>
    </location>
</feature>
<dbReference type="GO" id="GO:0004386">
    <property type="term" value="F:helicase activity"/>
    <property type="evidence" value="ECO:0007669"/>
    <property type="project" value="UniProtKB-KW"/>
</dbReference>
<dbReference type="Pfam" id="PF13245">
    <property type="entry name" value="AAA_19"/>
    <property type="match status" value="1"/>
</dbReference>
<feature type="compositionally biased region" description="Basic and acidic residues" evidence="1">
    <location>
        <begin position="585"/>
        <end position="603"/>
    </location>
</feature>
<dbReference type="PANTHER" id="PTHR11070:SF30">
    <property type="entry name" value="F-BOX DNA HELICASE 1"/>
    <property type="match status" value="1"/>
</dbReference>
<dbReference type="RefSeq" id="WP_341542048.1">
    <property type="nucleotide sequence ID" value="NZ_JBAKAP010000004.1"/>
</dbReference>
<name>A0ABU9GEQ6_COBMA</name>
<dbReference type="Pfam" id="PF13538">
    <property type="entry name" value="UvrD_C_2"/>
    <property type="match status" value="1"/>
</dbReference>
<keyword evidence="3" id="KW-0347">Helicase</keyword>
<keyword evidence="4" id="KW-1185">Reference proteome</keyword>
<keyword evidence="3" id="KW-0547">Nucleotide-binding</keyword>
<evidence type="ECO:0000313" key="4">
    <source>
        <dbReference type="Proteomes" id="UP001378242"/>
    </source>
</evidence>
<proteinExistence type="predicted"/>
<keyword evidence="3" id="KW-0067">ATP-binding</keyword>
<dbReference type="PANTHER" id="PTHR11070">
    <property type="entry name" value="UVRD / RECB / PCRA DNA HELICASE FAMILY MEMBER"/>
    <property type="match status" value="1"/>
</dbReference>
<dbReference type="Proteomes" id="UP001378242">
    <property type="component" value="Unassembled WGS sequence"/>
</dbReference>
<feature type="compositionally biased region" description="Basic and acidic residues" evidence="1">
    <location>
        <begin position="670"/>
        <end position="681"/>
    </location>
</feature>
<evidence type="ECO:0000259" key="2">
    <source>
        <dbReference type="Pfam" id="PF13538"/>
    </source>
</evidence>
<gene>
    <name evidence="3" type="ORF">V6243_05465</name>
</gene>
<dbReference type="Gene3D" id="3.40.50.300">
    <property type="entry name" value="P-loop containing nucleotide triphosphate hydrolases"/>
    <property type="match status" value="2"/>
</dbReference>
<evidence type="ECO:0000256" key="1">
    <source>
        <dbReference type="SAM" id="MobiDB-lite"/>
    </source>
</evidence>
<keyword evidence="3" id="KW-0378">Hydrolase</keyword>
<feature type="domain" description="UvrD-like helicase C-terminal" evidence="2">
    <location>
        <begin position="458"/>
        <end position="509"/>
    </location>
</feature>
<sequence>MHLSNDQRRILAHPFPSRLRDRTPATSAENSDCVVVRACAGSGKTVLMVELARTYADEILIYTSLNPAVAGRTASQLPANVQSLSLHQLARQALQEEYGDKLKRQPDITRRLSPQSLNWLGSLSSQSRSLIAQGLNTFFTLSDAVPMPEHLPEGCADRLSANELRQLVESMRLVWECLLDPADHQQALSFNALLKLWSQHGQSLDADLVMLDEAQDATPALLAMLRRQRCDLLLIGDPHQSLARQAEGLSSLDSPLLGDATVYSLPGAWRFGPSLAALGTRLAACSPTSREQAMSGLGPATRLAAPGVREALLTAGARHAVISAGPIAALGEALALHQRGIAVAWLDGIEGYPLAGLLDHWRLWRCHQLAEQGDRHEQQQWWRQLPPTLTRLGQTPAQVLGALARLDDHQARSLHELASWYAQAPLDQWIGELRRQDGDLQAAILADQTVTLPCVMLGTVFRAKGLEFDCVVLADDLMLPGERQQLANQVLVTNLTYTAATRARQLLVLNERLSHWWQAQAESERFPLIQELSAEMLAMWRPAAGGQAAGAAHGSRAPHPWWGRARLAELALTPRKRLMLKRTHQAVDEPVRPTRAAAEHRQTGAELAPDVQTRPRHDDGLQALERQAHRDSTARKLYDMASQLPPGRPPGGLRSLLTPEAPPATAPGTGRDEERGSRESPDGVVTPPRPRDPLSDE</sequence>